<organism evidence="2 3">
    <name type="scientific">Brassica cretica</name>
    <name type="common">Mustard</name>
    <dbReference type="NCBI Taxonomy" id="69181"/>
    <lineage>
        <taxon>Eukaryota</taxon>
        <taxon>Viridiplantae</taxon>
        <taxon>Streptophyta</taxon>
        <taxon>Embryophyta</taxon>
        <taxon>Tracheophyta</taxon>
        <taxon>Spermatophyta</taxon>
        <taxon>Magnoliopsida</taxon>
        <taxon>eudicotyledons</taxon>
        <taxon>Gunneridae</taxon>
        <taxon>Pentapetalae</taxon>
        <taxon>rosids</taxon>
        <taxon>malvids</taxon>
        <taxon>Brassicales</taxon>
        <taxon>Brassicaceae</taxon>
        <taxon>Brassiceae</taxon>
        <taxon>Brassica</taxon>
    </lineage>
</organism>
<name>A0ABQ7B6Y9_BRACR</name>
<comment type="caution">
    <text evidence="2">The sequence shown here is derived from an EMBL/GenBank/DDBJ whole genome shotgun (WGS) entry which is preliminary data.</text>
</comment>
<evidence type="ECO:0000256" key="1">
    <source>
        <dbReference type="SAM" id="MobiDB-lite"/>
    </source>
</evidence>
<feature type="compositionally biased region" description="Polar residues" evidence="1">
    <location>
        <begin position="176"/>
        <end position="185"/>
    </location>
</feature>
<dbReference type="EMBL" id="QGKV02001507">
    <property type="protein sequence ID" value="KAF3527951.1"/>
    <property type="molecule type" value="Genomic_DNA"/>
</dbReference>
<evidence type="ECO:0000313" key="3">
    <source>
        <dbReference type="Proteomes" id="UP000266723"/>
    </source>
</evidence>
<reference evidence="2 3" key="1">
    <citation type="journal article" date="2020" name="BMC Genomics">
        <title>Intraspecific diversification of the crop wild relative Brassica cretica Lam. using demographic model selection.</title>
        <authorList>
            <person name="Kioukis A."/>
            <person name="Michalopoulou V.A."/>
            <person name="Briers L."/>
            <person name="Pirintsos S."/>
            <person name="Studholme D.J."/>
            <person name="Pavlidis P."/>
            <person name="Sarris P.F."/>
        </authorList>
    </citation>
    <scope>NUCLEOTIDE SEQUENCE [LARGE SCALE GENOMIC DNA]</scope>
    <source>
        <strain evidence="3">cv. PFS-1207/04</strain>
    </source>
</reference>
<keyword evidence="3" id="KW-1185">Reference proteome</keyword>
<gene>
    <name evidence="2" type="ORF">DY000_02040737</name>
</gene>
<evidence type="ECO:0000313" key="2">
    <source>
        <dbReference type="EMBL" id="KAF3527951.1"/>
    </source>
</evidence>
<feature type="compositionally biased region" description="Basic and acidic residues" evidence="1">
    <location>
        <begin position="193"/>
        <end position="204"/>
    </location>
</feature>
<protein>
    <submittedName>
        <fullName evidence="2">Uncharacterized protein</fullName>
    </submittedName>
</protein>
<proteinExistence type="predicted"/>
<accession>A0ABQ7B6Y9</accession>
<sequence>MKIYTGDPNVQHPAIRSSLPKATCKKDNGGSTTLYTISRAPCDLVFLLYPWQYPISLPQRLEEGTFNRTQPTLQSGHCATSPVQSGHCRLLHDDRGLQYGRVTTRQPQYSWVTAGHPRTVLVGENHPRTVLVGENHPRIVHEKGQRADMYTDELSSWAKITRTVHGKGQRADMRTDGQSSWAKSTRTVHGKGQRADMRTDGQSS</sequence>
<dbReference type="Proteomes" id="UP000266723">
    <property type="component" value="Unassembled WGS sequence"/>
</dbReference>
<feature type="region of interest" description="Disordered" evidence="1">
    <location>
        <begin position="166"/>
        <end position="204"/>
    </location>
</feature>